<organism evidence="1 2">
    <name type="scientific">Pendulispora albinea</name>
    <dbReference type="NCBI Taxonomy" id="2741071"/>
    <lineage>
        <taxon>Bacteria</taxon>
        <taxon>Pseudomonadati</taxon>
        <taxon>Myxococcota</taxon>
        <taxon>Myxococcia</taxon>
        <taxon>Myxococcales</taxon>
        <taxon>Sorangiineae</taxon>
        <taxon>Pendulisporaceae</taxon>
        <taxon>Pendulispora</taxon>
    </lineage>
</organism>
<protein>
    <submittedName>
        <fullName evidence="1">Uncharacterized protein</fullName>
    </submittedName>
</protein>
<reference evidence="1 2" key="1">
    <citation type="submission" date="2021-12" db="EMBL/GenBank/DDBJ databases">
        <title>Discovery of the Pendulisporaceae a myxobacterial family with distinct sporulation behavior and unique specialized metabolism.</title>
        <authorList>
            <person name="Garcia R."/>
            <person name="Popoff A."/>
            <person name="Bader C.D."/>
            <person name="Loehr J."/>
            <person name="Walesch S."/>
            <person name="Walt C."/>
            <person name="Boldt J."/>
            <person name="Bunk B."/>
            <person name="Haeckl F.J.F.P.J."/>
            <person name="Gunesch A.P."/>
            <person name="Birkelbach J."/>
            <person name="Nuebel U."/>
            <person name="Pietschmann T."/>
            <person name="Bach T."/>
            <person name="Mueller R."/>
        </authorList>
    </citation>
    <scope>NUCLEOTIDE SEQUENCE [LARGE SCALE GENOMIC DNA]</scope>
    <source>
        <strain evidence="1 2">MSr11954</strain>
    </source>
</reference>
<accession>A0ABZ2M242</accession>
<sequence length="472" mass="52603">MSAALDRVTREDWLMFVNACFACTGQREFYSDGHGQSVSIDFLHQYILGNYRRLYARALACGVNDFNASLILANLLETGKATPADHKAEEGALIARALETLPAHRAMHLLERLAKRRVNNRRTRAIIRQFLGSRPNPEHHAVKYRRSFRRAALHAHLRLEGEYATFFLRGANMRAYATPLFEAFRKAHYSASAIYELPFSIAEGLAQKHGVPRDTFLKRIEPNLTHTERLRLQSASHDSLGAAYALEPNKLPLTKLASYIVSRPDRAARRAELHDALWASARRAVRRSNARFGKVACVLDRSYSSSGSTEKRRRPLAVALAASYFLRAASAEYIPFWTHPTGDELLVDARGATDLATPILDALETEPDLLVIVSDGFDNDPPGIAGQVLQAACARLRVPPIVHINAVFDAESYAPKSLCRAVPTMGIRDAEELPTAILFARFARADVHLDEVLASLDARVRHFLRPPTKRAA</sequence>
<dbReference type="RefSeq" id="WP_394825063.1">
    <property type="nucleotide sequence ID" value="NZ_CP089984.1"/>
</dbReference>
<gene>
    <name evidence="1" type="ORF">LZC94_47395</name>
</gene>
<dbReference type="Proteomes" id="UP001370348">
    <property type="component" value="Chromosome"/>
</dbReference>
<name>A0ABZ2M242_9BACT</name>
<proteinExistence type="predicted"/>
<evidence type="ECO:0000313" key="1">
    <source>
        <dbReference type="EMBL" id="WXB15435.1"/>
    </source>
</evidence>
<dbReference type="EMBL" id="CP089984">
    <property type="protein sequence ID" value="WXB15435.1"/>
    <property type="molecule type" value="Genomic_DNA"/>
</dbReference>
<keyword evidence="2" id="KW-1185">Reference proteome</keyword>
<evidence type="ECO:0000313" key="2">
    <source>
        <dbReference type="Proteomes" id="UP001370348"/>
    </source>
</evidence>